<reference evidence="1 2" key="1">
    <citation type="journal article" date="2014" name="Int. J. Syst. Evol. Microbiol.">
        <title>Complete genome sequence of Corynebacterium casei LMG S-19264T (=DSM 44701T), isolated from a smear-ripened cheese.</title>
        <authorList>
            <consortium name="US DOE Joint Genome Institute (JGI-PGF)"/>
            <person name="Walter F."/>
            <person name="Albersmeier A."/>
            <person name="Kalinowski J."/>
            <person name="Ruckert C."/>
        </authorList>
    </citation>
    <scope>NUCLEOTIDE SEQUENCE [LARGE SCALE GENOMIC DNA]</scope>
    <source>
        <strain evidence="1 2">NBRC 110095</strain>
    </source>
</reference>
<dbReference type="Proteomes" id="UP001156870">
    <property type="component" value="Unassembled WGS sequence"/>
</dbReference>
<name>A0AA37WN34_9GAMM</name>
<evidence type="ECO:0000313" key="1">
    <source>
        <dbReference type="EMBL" id="GLS25866.1"/>
    </source>
</evidence>
<protein>
    <submittedName>
        <fullName evidence="1">Uncharacterized protein</fullName>
    </submittedName>
</protein>
<dbReference type="EMBL" id="BSPD01000035">
    <property type="protein sequence ID" value="GLS25866.1"/>
    <property type="molecule type" value="Genomic_DNA"/>
</dbReference>
<proteinExistence type="predicted"/>
<evidence type="ECO:0000313" key="2">
    <source>
        <dbReference type="Proteomes" id="UP001156870"/>
    </source>
</evidence>
<gene>
    <name evidence="1" type="ORF">GCM10007877_15800</name>
</gene>
<comment type="caution">
    <text evidence="1">The sequence shown here is derived from an EMBL/GenBank/DDBJ whole genome shotgun (WGS) entry which is preliminary data.</text>
</comment>
<dbReference type="RefSeq" id="WP_232595047.1">
    <property type="nucleotide sequence ID" value="NZ_BSPD01000035.1"/>
</dbReference>
<accession>A0AA37WN34</accession>
<keyword evidence="2" id="KW-1185">Reference proteome</keyword>
<dbReference type="AlphaFoldDB" id="A0AA37WN34"/>
<sequence length="71" mass="8274">MKEHYKFTSSTLNQQKTNIEKAKIEGEIISLRRQLEQLNIDADGVDFSMKQTYKEMIQSRQEALSQLPASR</sequence>
<organism evidence="1 2">
    <name type="scientific">Marinibactrum halimedae</name>
    <dbReference type="NCBI Taxonomy" id="1444977"/>
    <lineage>
        <taxon>Bacteria</taxon>
        <taxon>Pseudomonadati</taxon>
        <taxon>Pseudomonadota</taxon>
        <taxon>Gammaproteobacteria</taxon>
        <taxon>Cellvibrionales</taxon>
        <taxon>Cellvibrionaceae</taxon>
        <taxon>Marinibactrum</taxon>
    </lineage>
</organism>